<dbReference type="Pfam" id="PF05835">
    <property type="entry name" value="Synaphin"/>
    <property type="match status" value="1"/>
</dbReference>
<evidence type="ECO:0000256" key="5">
    <source>
        <dbReference type="ARBA" id="ARBA00023018"/>
    </source>
</evidence>
<keyword evidence="5" id="KW-0770">Synapse</keyword>
<dbReference type="GO" id="GO:0031201">
    <property type="term" value="C:SNARE complex"/>
    <property type="evidence" value="ECO:0007669"/>
    <property type="project" value="TreeGrafter"/>
</dbReference>
<dbReference type="GO" id="GO:0016079">
    <property type="term" value="P:synaptic vesicle exocytosis"/>
    <property type="evidence" value="ECO:0007669"/>
    <property type="project" value="TreeGrafter"/>
</dbReference>
<feature type="region of interest" description="Disordered" evidence="7">
    <location>
        <begin position="48"/>
        <end position="74"/>
    </location>
</feature>
<dbReference type="GO" id="GO:0046928">
    <property type="term" value="P:regulation of neurotransmitter secretion"/>
    <property type="evidence" value="ECO:0007669"/>
    <property type="project" value="TreeGrafter"/>
</dbReference>
<dbReference type="GO" id="GO:0019905">
    <property type="term" value="F:syntaxin binding"/>
    <property type="evidence" value="ECO:0007669"/>
    <property type="project" value="InterPro"/>
</dbReference>
<dbReference type="InterPro" id="IPR008849">
    <property type="entry name" value="Synaphin"/>
</dbReference>
<keyword evidence="2" id="KW-0813">Transport</keyword>
<dbReference type="CDD" id="cd22809">
    <property type="entry name" value="Complexin_NTD_CPLX_III_IV"/>
    <property type="match status" value="1"/>
</dbReference>
<dbReference type="PANTHER" id="PTHR16705:SF5">
    <property type="entry name" value="COMPLEXIN-3"/>
    <property type="match status" value="1"/>
</dbReference>
<evidence type="ECO:0000313" key="8">
    <source>
        <dbReference type="EMBL" id="MBN3315866.1"/>
    </source>
</evidence>
<accession>A0A8J7TAQ6</accession>
<dbReference type="EMBL" id="JAAWVO010025053">
    <property type="protein sequence ID" value="MBN3315866.1"/>
    <property type="molecule type" value="Genomic_DNA"/>
</dbReference>
<keyword evidence="3" id="KW-0268">Exocytosis</keyword>
<evidence type="ECO:0000256" key="2">
    <source>
        <dbReference type="ARBA" id="ARBA00022448"/>
    </source>
</evidence>
<evidence type="ECO:0000256" key="4">
    <source>
        <dbReference type="ARBA" id="ARBA00022775"/>
    </source>
</evidence>
<comment type="subcellular location">
    <subcellularLocation>
        <location evidence="6">Synapse</location>
    </subcellularLocation>
</comment>
<comment type="similarity">
    <text evidence="1">Belongs to the complexin/synaphin family.</text>
</comment>
<feature type="compositionally biased region" description="Basic and acidic residues" evidence="7">
    <location>
        <begin position="48"/>
        <end position="61"/>
    </location>
</feature>
<name>A0A8J7TAQ6_ATRSP</name>
<evidence type="ECO:0000256" key="6">
    <source>
        <dbReference type="ARBA" id="ARBA00034103"/>
    </source>
</evidence>
<dbReference type="GO" id="GO:0043195">
    <property type="term" value="C:terminal bouton"/>
    <property type="evidence" value="ECO:0007669"/>
    <property type="project" value="TreeGrafter"/>
</dbReference>
<dbReference type="AlphaFoldDB" id="A0A8J7TAQ6"/>
<proteinExistence type="inferred from homology"/>
<reference evidence="8" key="1">
    <citation type="journal article" date="2021" name="Cell">
        <title>Tracing the genetic footprints of vertebrate landing in non-teleost ray-finned fishes.</title>
        <authorList>
            <person name="Bi X."/>
            <person name="Wang K."/>
            <person name="Yang L."/>
            <person name="Pan H."/>
            <person name="Jiang H."/>
            <person name="Wei Q."/>
            <person name="Fang M."/>
            <person name="Yu H."/>
            <person name="Zhu C."/>
            <person name="Cai Y."/>
            <person name="He Y."/>
            <person name="Gan X."/>
            <person name="Zeng H."/>
            <person name="Yu D."/>
            <person name="Zhu Y."/>
            <person name="Jiang H."/>
            <person name="Qiu Q."/>
            <person name="Yang H."/>
            <person name="Zhang Y.E."/>
            <person name="Wang W."/>
            <person name="Zhu M."/>
            <person name="He S."/>
            <person name="Zhang G."/>
        </authorList>
    </citation>
    <scope>NUCLEOTIDE SEQUENCE</scope>
    <source>
        <strain evidence="8">Allg_001</strain>
    </source>
</reference>
<evidence type="ECO:0000256" key="1">
    <source>
        <dbReference type="ARBA" id="ARBA00005396"/>
    </source>
</evidence>
<organism evidence="8 9">
    <name type="scientific">Atractosteus spatula</name>
    <name type="common">Alligator gar</name>
    <name type="synonym">Lepisosteus spatula</name>
    <dbReference type="NCBI Taxonomy" id="7917"/>
    <lineage>
        <taxon>Eukaryota</taxon>
        <taxon>Metazoa</taxon>
        <taxon>Chordata</taxon>
        <taxon>Craniata</taxon>
        <taxon>Vertebrata</taxon>
        <taxon>Euteleostomi</taxon>
        <taxon>Actinopterygii</taxon>
        <taxon>Neopterygii</taxon>
        <taxon>Holostei</taxon>
        <taxon>Semionotiformes</taxon>
        <taxon>Lepisosteidae</taxon>
        <taxon>Atractosteus</taxon>
    </lineage>
</organism>
<feature type="non-terminal residue" evidence="8">
    <location>
        <position position="1"/>
    </location>
</feature>
<keyword evidence="4" id="KW-0532">Neurotransmitter transport</keyword>
<evidence type="ECO:0000256" key="7">
    <source>
        <dbReference type="SAM" id="MobiDB-lite"/>
    </source>
</evidence>
<comment type="caution">
    <text evidence="8">The sequence shown here is derived from an EMBL/GenBank/DDBJ whole genome shotgun (WGS) entry which is preliminary data.</text>
</comment>
<feature type="non-terminal residue" evidence="8">
    <location>
        <position position="150"/>
    </location>
</feature>
<keyword evidence="9" id="KW-1185">Reference proteome</keyword>
<sequence length="150" mass="17228">MGSMVKSALGAPIRQLICCVPLERRDVEARRNSAPHRPRMTAAELQRYQRDLEQERRKREAQSAQKNAQRAAMRSHFRRKYQLAQNTKDDNHLNMARGKVVLPRELAAMVRSEVPPPQDRGFNLLDTFRGLSLGGFHSSMQRATEQCTLM</sequence>
<dbReference type="PANTHER" id="PTHR16705">
    <property type="entry name" value="COMPLEXIN"/>
    <property type="match status" value="1"/>
</dbReference>
<evidence type="ECO:0000256" key="3">
    <source>
        <dbReference type="ARBA" id="ARBA00022483"/>
    </source>
</evidence>
<gene>
    <name evidence="8" type="primary">Cplx3</name>
    <name evidence="8" type="ORF">GTO95_0004629</name>
</gene>
<protein>
    <submittedName>
        <fullName evidence="8">CPLX3 protein</fullName>
    </submittedName>
</protein>
<evidence type="ECO:0000313" key="9">
    <source>
        <dbReference type="Proteomes" id="UP000736164"/>
    </source>
</evidence>
<dbReference type="Proteomes" id="UP000736164">
    <property type="component" value="Unassembled WGS sequence"/>
</dbReference>